<evidence type="ECO:0000256" key="1">
    <source>
        <dbReference type="SAM" id="MobiDB-lite"/>
    </source>
</evidence>
<feature type="compositionally biased region" description="Polar residues" evidence="1">
    <location>
        <begin position="72"/>
        <end position="86"/>
    </location>
</feature>
<accession>A0A4Y9YQG3</accession>
<feature type="compositionally biased region" description="Polar residues" evidence="1">
    <location>
        <begin position="104"/>
        <end position="115"/>
    </location>
</feature>
<feature type="compositionally biased region" description="Basic and acidic residues" evidence="1">
    <location>
        <begin position="94"/>
        <end position="103"/>
    </location>
</feature>
<keyword evidence="3" id="KW-1185">Reference proteome</keyword>
<evidence type="ECO:0000313" key="2">
    <source>
        <dbReference type="EMBL" id="TFY64013.1"/>
    </source>
</evidence>
<gene>
    <name evidence="2" type="ORF">EVG20_g6085</name>
</gene>
<comment type="caution">
    <text evidence="2">The sequence shown here is derived from an EMBL/GenBank/DDBJ whole genome shotgun (WGS) entry which is preliminary data.</text>
</comment>
<proteinExistence type="predicted"/>
<evidence type="ECO:0000313" key="3">
    <source>
        <dbReference type="Proteomes" id="UP000298327"/>
    </source>
</evidence>
<dbReference type="AlphaFoldDB" id="A0A4Y9YQG3"/>
<protein>
    <submittedName>
        <fullName evidence="2">Uncharacterized protein</fullName>
    </submittedName>
</protein>
<dbReference type="EMBL" id="SEOQ01000388">
    <property type="protein sequence ID" value="TFY64013.1"/>
    <property type="molecule type" value="Genomic_DNA"/>
</dbReference>
<dbReference type="Proteomes" id="UP000298327">
    <property type="component" value="Unassembled WGS sequence"/>
</dbReference>
<organism evidence="2 3">
    <name type="scientific">Dentipellis fragilis</name>
    <dbReference type="NCBI Taxonomy" id="205917"/>
    <lineage>
        <taxon>Eukaryota</taxon>
        <taxon>Fungi</taxon>
        <taxon>Dikarya</taxon>
        <taxon>Basidiomycota</taxon>
        <taxon>Agaricomycotina</taxon>
        <taxon>Agaricomycetes</taxon>
        <taxon>Russulales</taxon>
        <taxon>Hericiaceae</taxon>
        <taxon>Dentipellis</taxon>
    </lineage>
</organism>
<name>A0A4Y9YQG3_9AGAM</name>
<reference evidence="2 3" key="1">
    <citation type="submission" date="2019-02" db="EMBL/GenBank/DDBJ databases">
        <title>Genome sequencing of the rare red list fungi Dentipellis fragilis.</title>
        <authorList>
            <person name="Buettner E."/>
            <person name="Kellner H."/>
        </authorList>
    </citation>
    <scope>NUCLEOTIDE SEQUENCE [LARGE SCALE GENOMIC DNA]</scope>
    <source>
        <strain evidence="2 3">DSM 105465</strain>
    </source>
</reference>
<feature type="region of interest" description="Disordered" evidence="1">
    <location>
        <begin position="72"/>
        <end position="116"/>
    </location>
</feature>
<sequence length="180" mass="19569">MITSGARWSSRREGCLVEPGPVEPAEGLLAVAFTMVHGTGADKDTALRGTVHDDLLEREALTDELAMVSFTSDPQASKSGRLTRTCLTGPCPGRDAERSDEPSSKPSSRIQTSELSHIPQARSITVSQCQSRGKDAIIGKNSHFAKAGFMMLVSWIPASDAIYDMWCNLRASREENARKF</sequence>